<dbReference type="PANTHER" id="PTHR47839:SF1">
    <property type="entry name" value="DOMAIN PROTEIN, PUTATIVE (AFU_ORTHOLOGUE AFUA_6G04830)-RELATED"/>
    <property type="match status" value="1"/>
</dbReference>
<dbReference type="Proteomes" id="UP000772434">
    <property type="component" value="Unassembled WGS sequence"/>
</dbReference>
<dbReference type="InterPro" id="IPR058210">
    <property type="entry name" value="SACS/Nov_dom"/>
</dbReference>
<keyword evidence="4" id="KW-1185">Reference proteome</keyword>
<dbReference type="InterPro" id="IPR022155">
    <property type="entry name" value="DUF3684"/>
</dbReference>
<reference evidence="3" key="1">
    <citation type="submission" date="2020-11" db="EMBL/GenBank/DDBJ databases">
        <authorList>
            <consortium name="DOE Joint Genome Institute"/>
            <person name="Ahrendt S."/>
            <person name="Riley R."/>
            <person name="Andreopoulos W."/>
            <person name="Labutti K."/>
            <person name="Pangilinan J."/>
            <person name="Ruiz-Duenas F.J."/>
            <person name="Barrasa J.M."/>
            <person name="Sanchez-Garcia M."/>
            <person name="Camarero S."/>
            <person name="Miyauchi S."/>
            <person name="Serrano A."/>
            <person name="Linde D."/>
            <person name="Babiker R."/>
            <person name="Drula E."/>
            <person name="Ayuso-Fernandez I."/>
            <person name="Pacheco R."/>
            <person name="Padilla G."/>
            <person name="Ferreira P."/>
            <person name="Barriuso J."/>
            <person name="Kellner H."/>
            <person name="Castanera R."/>
            <person name="Alfaro M."/>
            <person name="Ramirez L."/>
            <person name="Pisabarro A.G."/>
            <person name="Kuo A."/>
            <person name="Tritt A."/>
            <person name="Lipzen A."/>
            <person name="He G."/>
            <person name="Yan M."/>
            <person name="Ng V."/>
            <person name="Cullen D."/>
            <person name="Martin F."/>
            <person name="Rosso M.-N."/>
            <person name="Henrissat B."/>
            <person name="Hibbett D."/>
            <person name="Martinez A.T."/>
            <person name="Grigoriev I.V."/>
        </authorList>
    </citation>
    <scope>NUCLEOTIDE SEQUENCE</scope>
    <source>
        <strain evidence="3">AH 40177</strain>
    </source>
</reference>
<evidence type="ECO:0000256" key="1">
    <source>
        <dbReference type="SAM" id="MobiDB-lite"/>
    </source>
</evidence>
<feature type="domain" description="Sacsin/Nov" evidence="2">
    <location>
        <begin position="25"/>
        <end position="144"/>
    </location>
</feature>
<accession>A0A9P5U9J0</accession>
<dbReference type="OrthoDB" id="10031156at2759"/>
<feature type="region of interest" description="Disordered" evidence="1">
    <location>
        <begin position="1392"/>
        <end position="1411"/>
    </location>
</feature>
<organism evidence="3 4">
    <name type="scientific">Rhodocollybia butyracea</name>
    <dbReference type="NCBI Taxonomy" id="206335"/>
    <lineage>
        <taxon>Eukaryota</taxon>
        <taxon>Fungi</taxon>
        <taxon>Dikarya</taxon>
        <taxon>Basidiomycota</taxon>
        <taxon>Agaricomycotina</taxon>
        <taxon>Agaricomycetes</taxon>
        <taxon>Agaricomycetidae</taxon>
        <taxon>Agaricales</taxon>
        <taxon>Marasmiineae</taxon>
        <taxon>Omphalotaceae</taxon>
        <taxon>Rhodocollybia</taxon>
    </lineage>
</organism>
<dbReference type="Pfam" id="PF25794">
    <property type="entry name" value="SACS"/>
    <property type="match status" value="1"/>
</dbReference>
<evidence type="ECO:0000313" key="4">
    <source>
        <dbReference type="Proteomes" id="UP000772434"/>
    </source>
</evidence>
<name>A0A9P5U9J0_9AGAR</name>
<feature type="compositionally biased region" description="Basic and acidic residues" evidence="1">
    <location>
        <begin position="1392"/>
        <end position="1403"/>
    </location>
</feature>
<dbReference type="InterPro" id="IPR036890">
    <property type="entry name" value="HATPase_C_sf"/>
</dbReference>
<feature type="compositionally biased region" description="Polar residues" evidence="1">
    <location>
        <begin position="1451"/>
        <end position="1464"/>
    </location>
</feature>
<dbReference type="PANTHER" id="PTHR47839">
    <property type="entry name" value="DOMAIN PROTEIN, PUTATIVE (AFU_ORTHOLOGUE AFUA_6G04830)-RELATED"/>
    <property type="match status" value="1"/>
</dbReference>
<feature type="compositionally biased region" description="Polar residues" evidence="1">
    <location>
        <begin position="1481"/>
        <end position="1498"/>
    </location>
</feature>
<proteinExistence type="predicted"/>
<gene>
    <name evidence="3" type="ORF">BDP27DRAFT_1446561</name>
</gene>
<sequence length="1689" mass="189232">MASQARNQLWTSGRDEIVEVNQRALIDKVLARYSGEFTVFRELLQNSDDAQSKEVEIRFESKGFLENKPEEGSSAPTKLPNLKTALVHQWTFKNDGIAFREEDWNRLKKIAEGNPDEEKIGAFGVGFYSLFSVAEEPFVTSGGEWMGFHWKRDQLLARRGKLPETAEPSKWTSFEMTLREDTPIPVAFDFARFLASSITFMTHLSTVSVYFDEKRLVKLTKSAGIPKELGVPKTLQALNKSKMMVLNKLQSTSLHIQADLMRWVYTSGTEKPPAPSAVKPIKPPIPGGFLSSLFAGLTSTSTPQRPLTPAEVPNPVDPLKTDMTSVSLTIFSAEADVKLDQKLAAELHRSTKKSVPKKIKYELIYTGMDEYNASKTEDEQQKFATSGGIFQGLRADLEGQVLMGSARIFIGHATGQTTGIGGHMSARFLPTVERESLDLMDRNVAIWNKELLNIGGTVARAVYEIEVDNLKQLSDAAASKDPELQSWLTNRAIHLLKFFTFHQSTPSADVSSLMEQAFFSCSTGFRIISTNGIQDVADIRLPDPQFSSFLKDLPVLPEQVLSAARPMVTALQNRKLIKEIMFSDVLKELDKRPLAEDESIACLTWWISLNKDAASAERLQSIQSKLIGSAVLMIGVPGGKDTKCIPLSTISTIFNPRNIPPDVPFPPTMLPPSISKAFKPDQLTLAFHWSELTIVDWIKYISTFEPPSPELDLSISAHWAERVLGILVRAWPSLPSHMKDDVTLILKSKTCIPTSNGLRVPKEAYFANADIFHDLPVVKMPSGNTIQRTLESVLTFLGVRKHVELQLIFDRMIKTKEWTAPDLIKYLVSVRDSLSAEEISRLKLTNAFSAEIIPDQESVKRYQAAQLYEPSPIFTQLELPVIDWGTKVKWRSNSEEAKFLFDLGLQRYPSLTALVNLCASPKPQIRSVAFKYLLDNIKTKYSNYDRQDFHDIKFIPATMNSSPYLGSPEEVLSNPEWAVLGLPVLASNVATDIGPKLGVREHPTSTFLVSLLERNPPKDEDQAKTYFDLMSNRISDFSPQQLQKLSRMSIVPTRQKKGNGFQLQLIGPSSCFFGQEGKEGFHSKLFVFIDFGTRANSFLSACGAKREPSVEEIALMLLADAHNFYELAGRQTNFKNELRNIAVNSRLLSTGTMARLRRSPVLLALHRRASTDENTKKELDGFEDWDVQYDLKKPDEIVIADDANSFQLFGDQLFVAPQEDILEDFYIMLGSKRLSTLVQENHEVTTEIKDSSRAAKLRAHILERLPLFLHEHHARMNTSFSWLSSESNFVVRSFGKISVVKSLKFGSVNLSKRQVSSAIGTKLSGGSRQIWLANDVEPDMYEVATSFNRLFFDAPKANDALLFMTILSTDLQALKRRGYNVERIERKYREQRAEQRKAAEERQALMSKPPTPVVVPLPGAFPEMSKSSVSEVPIEVRNAESPPPPYPMTESGPSSTGRPNSALNPFQKFGRRFGFKDGHDSSSGSTSRNPTQEATPLGNISANIDMAIKACRPESGNLLRNREQMQQVKESLDEGYCDISGRAENLQHAGAVGTVKVYLSAEVPNKHTFLADRNPSLHRFLCIVTSLARVYKLPLASLQIFYDLEGPLIAFNRNASIFLNLRFYEAWHDAEVVKGDLRTALVSWYFTLAHEIAHNLVQPHNSEHEFYFSAICEKHILELSLEAMASQGS</sequence>
<dbReference type="Gene3D" id="3.30.565.10">
    <property type="entry name" value="Histidine kinase-like ATPase, C-terminal domain"/>
    <property type="match status" value="1"/>
</dbReference>
<dbReference type="PRINTS" id="PR00775">
    <property type="entry name" value="HEATSHOCK90"/>
</dbReference>
<dbReference type="InterPro" id="IPR020575">
    <property type="entry name" value="Hsp90_N"/>
</dbReference>
<evidence type="ECO:0000313" key="3">
    <source>
        <dbReference type="EMBL" id="KAF9071071.1"/>
    </source>
</evidence>
<dbReference type="SUPFAM" id="SSF55874">
    <property type="entry name" value="ATPase domain of HSP90 chaperone/DNA topoisomerase II/histidine kinase"/>
    <property type="match status" value="1"/>
</dbReference>
<feature type="region of interest" description="Disordered" evidence="1">
    <location>
        <begin position="1437"/>
        <end position="1498"/>
    </location>
</feature>
<dbReference type="EMBL" id="JADNRY010000035">
    <property type="protein sequence ID" value="KAF9071071.1"/>
    <property type="molecule type" value="Genomic_DNA"/>
</dbReference>
<evidence type="ECO:0000259" key="2">
    <source>
        <dbReference type="Pfam" id="PF25794"/>
    </source>
</evidence>
<dbReference type="Pfam" id="PF12449">
    <property type="entry name" value="DUF3684"/>
    <property type="match status" value="1"/>
</dbReference>
<dbReference type="NCBIfam" id="NF047352">
    <property type="entry name" value="P_loop_sacsin"/>
    <property type="match status" value="1"/>
</dbReference>
<protein>
    <recommendedName>
        <fullName evidence="2">Sacsin/Nov domain-containing protein</fullName>
    </recommendedName>
</protein>
<comment type="caution">
    <text evidence="3">The sequence shown here is derived from an EMBL/GenBank/DDBJ whole genome shotgun (WGS) entry which is preliminary data.</text>
</comment>